<dbReference type="NCBIfam" id="TIGR02436">
    <property type="entry name" value="four helix bundle protein"/>
    <property type="match status" value="1"/>
</dbReference>
<evidence type="ECO:0000313" key="2">
    <source>
        <dbReference type="Proteomes" id="UP000319004"/>
    </source>
</evidence>
<dbReference type="Proteomes" id="UP000319004">
    <property type="component" value="Chromosome"/>
</dbReference>
<dbReference type="PANTHER" id="PTHR38471">
    <property type="entry name" value="FOUR HELIX BUNDLE PROTEIN"/>
    <property type="match status" value="1"/>
</dbReference>
<gene>
    <name evidence="1" type="ORF">Enr13x_37810</name>
</gene>
<name>A0A518HT03_9BACT</name>
<dbReference type="PANTHER" id="PTHR38471:SF2">
    <property type="entry name" value="FOUR HELIX BUNDLE PROTEIN"/>
    <property type="match status" value="1"/>
</dbReference>
<accession>A0A518HT03</accession>
<sequence>MDLVEVVYGLSSRFPNEERYGLSSQVRRAVVSIPSNIAEGEGRNAPNDFARFLSIAHGSLREVETQLLISVRLKYLTEEDITNAMTLCEETGRITNGLKRSLQGRGKSG</sequence>
<protein>
    <recommendedName>
        <fullName evidence="3">Four helix bundle protein</fullName>
    </recommendedName>
</protein>
<organism evidence="1 2">
    <name type="scientific">Stieleria neptunia</name>
    <dbReference type="NCBI Taxonomy" id="2527979"/>
    <lineage>
        <taxon>Bacteria</taxon>
        <taxon>Pseudomonadati</taxon>
        <taxon>Planctomycetota</taxon>
        <taxon>Planctomycetia</taxon>
        <taxon>Pirellulales</taxon>
        <taxon>Pirellulaceae</taxon>
        <taxon>Stieleria</taxon>
    </lineage>
</organism>
<dbReference type="InterPro" id="IPR012657">
    <property type="entry name" value="23S_rRNA-intervening_sequence"/>
</dbReference>
<dbReference type="Pfam" id="PF05635">
    <property type="entry name" value="23S_rRNA_IVP"/>
    <property type="match status" value="1"/>
</dbReference>
<dbReference type="AlphaFoldDB" id="A0A518HT03"/>
<dbReference type="SUPFAM" id="SSF158446">
    <property type="entry name" value="IVS-encoded protein-like"/>
    <property type="match status" value="1"/>
</dbReference>
<keyword evidence="2" id="KW-1185">Reference proteome</keyword>
<dbReference type="KEGG" id="snep:Enr13x_37810"/>
<evidence type="ECO:0000313" key="1">
    <source>
        <dbReference type="EMBL" id="QDV43921.1"/>
    </source>
</evidence>
<evidence type="ECO:0008006" key="3">
    <source>
        <dbReference type="Google" id="ProtNLM"/>
    </source>
</evidence>
<dbReference type="CDD" id="cd16377">
    <property type="entry name" value="23S_rRNA_IVP_like"/>
    <property type="match status" value="1"/>
</dbReference>
<dbReference type="EMBL" id="CP037423">
    <property type="protein sequence ID" value="QDV43921.1"/>
    <property type="molecule type" value="Genomic_DNA"/>
</dbReference>
<dbReference type="Gene3D" id="1.20.1440.60">
    <property type="entry name" value="23S rRNA-intervening sequence"/>
    <property type="match status" value="1"/>
</dbReference>
<proteinExistence type="predicted"/>
<reference evidence="1 2" key="1">
    <citation type="submission" date="2019-03" db="EMBL/GenBank/DDBJ databases">
        <title>Deep-cultivation of Planctomycetes and their phenomic and genomic characterization uncovers novel biology.</title>
        <authorList>
            <person name="Wiegand S."/>
            <person name="Jogler M."/>
            <person name="Boedeker C."/>
            <person name="Pinto D."/>
            <person name="Vollmers J."/>
            <person name="Rivas-Marin E."/>
            <person name="Kohn T."/>
            <person name="Peeters S.H."/>
            <person name="Heuer A."/>
            <person name="Rast P."/>
            <person name="Oberbeckmann S."/>
            <person name="Bunk B."/>
            <person name="Jeske O."/>
            <person name="Meyerdierks A."/>
            <person name="Storesund J.E."/>
            <person name="Kallscheuer N."/>
            <person name="Luecker S."/>
            <person name="Lage O.M."/>
            <person name="Pohl T."/>
            <person name="Merkel B.J."/>
            <person name="Hornburger P."/>
            <person name="Mueller R.-W."/>
            <person name="Bruemmer F."/>
            <person name="Labrenz M."/>
            <person name="Spormann A.M."/>
            <person name="Op den Camp H."/>
            <person name="Overmann J."/>
            <person name="Amann R."/>
            <person name="Jetten M.S.M."/>
            <person name="Mascher T."/>
            <person name="Medema M.H."/>
            <person name="Devos D.P."/>
            <person name="Kaster A.-K."/>
            <person name="Ovreas L."/>
            <person name="Rohde M."/>
            <person name="Galperin M.Y."/>
            <person name="Jogler C."/>
        </authorList>
    </citation>
    <scope>NUCLEOTIDE SEQUENCE [LARGE SCALE GENOMIC DNA]</scope>
    <source>
        <strain evidence="1 2">Enr13</strain>
    </source>
</reference>
<dbReference type="InterPro" id="IPR036583">
    <property type="entry name" value="23S_rRNA_IVS_sf"/>
</dbReference>